<dbReference type="GO" id="GO:0003676">
    <property type="term" value="F:nucleic acid binding"/>
    <property type="evidence" value="ECO:0007669"/>
    <property type="project" value="InterPro"/>
</dbReference>
<reference evidence="2" key="1">
    <citation type="submission" date="2021-03" db="EMBL/GenBank/DDBJ databases">
        <title>Draft genome sequence of rust myrtle Austropuccinia psidii MF-1, a brazilian biotype.</title>
        <authorList>
            <person name="Quecine M.C."/>
            <person name="Pachon D.M.R."/>
            <person name="Bonatelli M.L."/>
            <person name="Correr F.H."/>
            <person name="Franceschini L.M."/>
            <person name="Leite T.F."/>
            <person name="Margarido G.R.A."/>
            <person name="Almeida C.A."/>
            <person name="Ferrarezi J.A."/>
            <person name="Labate C.A."/>
        </authorList>
    </citation>
    <scope>NUCLEOTIDE SEQUENCE</scope>
    <source>
        <strain evidence="2">MF-1</strain>
    </source>
</reference>
<gene>
    <name evidence="2" type="ORF">O181_089992</name>
</gene>
<dbReference type="EMBL" id="AVOT02055808">
    <property type="protein sequence ID" value="MBW0550277.1"/>
    <property type="molecule type" value="Genomic_DNA"/>
</dbReference>
<protein>
    <recommendedName>
        <fullName evidence="1">Integrase zinc-binding domain-containing protein</fullName>
    </recommendedName>
</protein>
<dbReference type="Pfam" id="PF17921">
    <property type="entry name" value="Integrase_H2C2"/>
    <property type="match status" value="1"/>
</dbReference>
<sequence length="276" mass="32060">MEIFKKNMDLLRRWPLTNDIKNYAYVPEEASPKIPIEGIHVTDLNTTFFKELSNSYTKDKSCSILFQLLANDSNDTSLIYSLDEIQKMSYDEEIFHFLDGIIYPRKKQTCVMTFLDRSLINIVLREFHESPFSGHLSEEREREKINTCIWGPMWQKDVSEYSKTCDRCQNSNKSTGKIHGNIIKIQEPNRPWKIVHMDWVMGLPPGGDRGYHACQVIVDRFSKTPKFLPCKKDNTSMGKAVLIWNIVKEIPNFPQPYGRIFTNCLGESYSSLQPTT</sequence>
<dbReference type="Gene3D" id="1.10.340.70">
    <property type="match status" value="1"/>
</dbReference>
<feature type="domain" description="Integrase zinc-binding" evidence="1">
    <location>
        <begin position="116"/>
        <end position="173"/>
    </location>
</feature>
<dbReference type="PANTHER" id="PTHR37984:SF5">
    <property type="entry name" value="PROTEIN NYNRIN-LIKE"/>
    <property type="match status" value="1"/>
</dbReference>
<evidence type="ECO:0000313" key="2">
    <source>
        <dbReference type="EMBL" id="MBW0550277.1"/>
    </source>
</evidence>
<proteinExistence type="predicted"/>
<dbReference type="PANTHER" id="PTHR37984">
    <property type="entry name" value="PROTEIN CBG26694"/>
    <property type="match status" value="1"/>
</dbReference>
<keyword evidence="3" id="KW-1185">Reference proteome</keyword>
<dbReference type="InterPro" id="IPR041588">
    <property type="entry name" value="Integrase_H2C2"/>
</dbReference>
<name>A0A9Q3IUN8_9BASI</name>
<dbReference type="InterPro" id="IPR036397">
    <property type="entry name" value="RNaseH_sf"/>
</dbReference>
<dbReference type="InterPro" id="IPR050951">
    <property type="entry name" value="Retrovirus_Pol_polyprotein"/>
</dbReference>
<dbReference type="SUPFAM" id="SSF53098">
    <property type="entry name" value="Ribonuclease H-like"/>
    <property type="match status" value="1"/>
</dbReference>
<dbReference type="OrthoDB" id="2595244at2759"/>
<dbReference type="AlphaFoldDB" id="A0A9Q3IUN8"/>
<dbReference type="Proteomes" id="UP000765509">
    <property type="component" value="Unassembled WGS sequence"/>
</dbReference>
<evidence type="ECO:0000313" key="3">
    <source>
        <dbReference type="Proteomes" id="UP000765509"/>
    </source>
</evidence>
<dbReference type="InterPro" id="IPR012337">
    <property type="entry name" value="RNaseH-like_sf"/>
</dbReference>
<comment type="caution">
    <text evidence="2">The sequence shown here is derived from an EMBL/GenBank/DDBJ whole genome shotgun (WGS) entry which is preliminary data.</text>
</comment>
<dbReference type="Gene3D" id="3.30.420.10">
    <property type="entry name" value="Ribonuclease H-like superfamily/Ribonuclease H"/>
    <property type="match status" value="1"/>
</dbReference>
<organism evidence="2 3">
    <name type="scientific">Austropuccinia psidii MF-1</name>
    <dbReference type="NCBI Taxonomy" id="1389203"/>
    <lineage>
        <taxon>Eukaryota</taxon>
        <taxon>Fungi</taxon>
        <taxon>Dikarya</taxon>
        <taxon>Basidiomycota</taxon>
        <taxon>Pucciniomycotina</taxon>
        <taxon>Pucciniomycetes</taxon>
        <taxon>Pucciniales</taxon>
        <taxon>Sphaerophragmiaceae</taxon>
        <taxon>Austropuccinia</taxon>
    </lineage>
</organism>
<evidence type="ECO:0000259" key="1">
    <source>
        <dbReference type="Pfam" id="PF17921"/>
    </source>
</evidence>
<accession>A0A9Q3IUN8</accession>